<evidence type="ECO:0000313" key="4">
    <source>
        <dbReference type="Proteomes" id="UP000045840"/>
    </source>
</evidence>
<name>A0A0T9RHK1_9GAMM</name>
<sequence>MAEEFYRLPLVASIPDQDLLVNIISITCNVRVFYTTGSLSWWLELSSADNSVTLSQIALRPDVMHFIEGKISGYTGSASIGMCTNRPGGIYSSIDAFAGDFYLYFSDVITVD</sequence>
<proteinExistence type="predicted"/>
<dbReference type="EMBL" id="CQAZ01000082">
    <property type="protein sequence ID" value="CNI62847.1"/>
    <property type="molecule type" value="Genomic_DNA"/>
</dbReference>
<gene>
    <name evidence="1" type="ORF">ERS008529_04538</name>
    <name evidence="2" type="ORF">ERS137968_02638</name>
</gene>
<dbReference type="EMBL" id="CWJL01000012">
    <property type="protein sequence ID" value="CRY67560.1"/>
    <property type="molecule type" value="Genomic_DNA"/>
</dbReference>
<protein>
    <submittedName>
        <fullName evidence="1">Uncharacterized protein</fullName>
    </submittedName>
</protein>
<dbReference type="OrthoDB" id="6638277at2"/>
<organism evidence="1 4">
    <name type="scientific">Yersinia pekkanenii</name>
    <dbReference type="NCBI Taxonomy" id="1288385"/>
    <lineage>
        <taxon>Bacteria</taxon>
        <taxon>Pseudomonadati</taxon>
        <taxon>Pseudomonadota</taxon>
        <taxon>Gammaproteobacteria</taxon>
        <taxon>Enterobacterales</taxon>
        <taxon>Yersiniaceae</taxon>
        <taxon>Yersinia</taxon>
    </lineage>
</organism>
<evidence type="ECO:0000313" key="2">
    <source>
        <dbReference type="EMBL" id="CRY67560.1"/>
    </source>
</evidence>
<reference evidence="1" key="1">
    <citation type="submission" date="2015-03" db="EMBL/GenBank/DDBJ databases">
        <authorList>
            <person name="Murphy D."/>
        </authorList>
    </citation>
    <scope>NUCLEOTIDE SEQUENCE [LARGE SCALE GENOMIC DNA]</scope>
    <source>
        <strain evidence="1">A125KOH2</strain>
    </source>
</reference>
<keyword evidence="3" id="KW-1185">Reference proteome</keyword>
<dbReference type="Proteomes" id="UP000045840">
    <property type="component" value="Unassembled WGS sequence"/>
</dbReference>
<accession>A0A0T9RHK1</accession>
<evidence type="ECO:0000313" key="3">
    <source>
        <dbReference type="Proteomes" id="UP000044625"/>
    </source>
</evidence>
<reference evidence="4" key="2">
    <citation type="submission" date="2015-03" db="EMBL/GenBank/DDBJ databases">
        <authorList>
            <consortium name="Pathogen Informatics"/>
        </authorList>
    </citation>
    <scope>NUCLEOTIDE SEQUENCE [LARGE SCALE GENOMIC DNA]</scope>
    <source>
        <strain evidence="4">A125KOH2</strain>
    </source>
</reference>
<dbReference type="STRING" id="1288385.ERS137968_02638"/>
<dbReference type="AlphaFoldDB" id="A0A0T9RHK1"/>
<dbReference type="RefSeq" id="WP_049615299.1">
    <property type="nucleotide sequence ID" value="NZ_CAWMMU010000012.1"/>
</dbReference>
<evidence type="ECO:0000313" key="1">
    <source>
        <dbReference type="EMBL" id="CNI62847.1"/>
    </source>
</evidence>
<dbReference type="Proteomes" id="UP000044625">
    <property type="component" value="Unassembled WGS sequence"/>
</dbReference>
<reference evidence="2 3" key="3">
    <citation type="submission" date="2015-03" db="EMBL/GenBank/DDBJ databases">
        <authorList>
            <consortium name="Pathogen Informatics"/>
            <person name="Murphy D."/>
        </authorList>
    </citation>
    <scope>NUCLEOTIDE SEQUENCE [LARGE SCALE GENOMIC DNA]</scope>
    <source>
        <strain evidence="3">type strain: CIP110230</strain>
        <strain evidence="2">Type strain: CIP110230</strain>
    </source>
</reference>